<dbReference type="InterPro" id="IPR043502">
    <property type="entry name" value="DNA/RNA_pol_sf"/>
</dbReference>
<keyword evidence="2" id="KW-1185">Reference proteome</keyword>
<evidence type="ECO:0000313" key="1">
    <source>
        <dbReference type="EMBL" id="CAI0421443.1"/>
    </source>
</evidence>
<evidence type="ECO:0008006" key="3">
    <source>
        <dbReference type="Google" id="ProtNLM"/>
    </source>
</evidence>
<comment type="caution">
    <text evidence="1">The sequence shown here is derived from an EMBL/GenBank/DDBJ whole genome shotgun (WGS) entry which is preliminary data.</text>
</comment>
<dbReference type="PANTHER" id="PTHR11439:SF511">
    <property type="match status" value="1"/>
</dbReference>
<reference evidence="1" key="1">
    <citation type="submission" date="2022-08" db="EMBL/GenBank/DDBJ databases">
        <authorList>
            <person name="Gutierrez-Valencia J."/>
        </authorList>
    </citation>
    <scope>NUCLEOTIDE SEQUENCE</scope>
</reference>
<dbReference type="PANTHER" id="PTHR11439">
    <property type="entry name" value="GAG-POL-RELATED RETROTRANSPOSON"/>
    <property type="match status" value="1"/>
</dbReference>
<evidence type="ECO:0000313" key="2">
    <source>
        <dbReference type="Proteomes" id="UP001154282"/>
    </source>
</evidence>
<gene>
    <name evidence="1" type="ORF">LITE_LOCUS18741</name>
</gene>
<proteinExistence type="predicted"/>
<protein>
    <recommendedName>
        <fullName evidence="3">Reverse transcriptase Ty1/copia-type domain-containing protein</fullName>
    </recommendedName>
</protein>
<organism evidence="1 2">
    <name type="scientific">Linum tenue</name>
    <dbReference type="NCBI Taxonomy" id="586396"/>
    <lineage>
        <taxon>Eukaryota</taxon>
        <taxon>Viridiplantae</taxon>
        <taxon>Streptophyta</taxon>
        <taxon>Embryophyta</taxon>
        <taxon>Tracheophyta</taxon>
        <taxon>Spermatophyta</taxon>
        <taxon>Magnoliopsida</taxon>
        <taxon>eudicotyledons</taxon>
        <taxon>Gunneridae</taxon>
        <taxon>Pentapetalae</taxon>
        <taxon>rosids</taxon>
        <taxon>fabids</taxon>
        <taxon>Malpighiales</taxon>
        <taxon>Linaceae</taxon>
        <taxon>Linum</taxon>
    </lineage>
</organism>
<accession>A0AAV0KI97</accession>
<sequence>MEQFSIKDLGPLKYFLGIEVARSRHGISSSQRKYTLDILDDAGALGVKPCAFPIEKNHHLTRIEGPAAQDPSAYRRLVGRLLYLTVTRPDIAYVVNILSQAVHSPRQQLVEAGYRVLRYLKHAPGRGLFLPLNSSLSLTAYYDADLGRLSTNSTFHD</sequence>
<dbReference type="EMBL" id="CAMGYJ010000005">
    <property type="protein sequence ID" value="CAI0421443.1"/>
    <property type="molecule type" value="Genomic_DNA"/>
</dbReference>
<dbReference type="AlphaFoldDB" id="A0AAV0KI97"/>
<name>A0AAV0KI97_9ROSI</name>
<dbReference type="Proteomes" id="UP001154282">
    <property type="component" value="Unassembled WGS sequence"/>
</dbReference>
<dbReference type="SUPFAM" id="SSF56672">
    <property type="entry name" value="DNA/RNA polymerases"/>
    <property type="match status" value="1"/>
</dbReference>